<protein>
    <submittedName>
        <fullName evidence="4">Glucans biosynthesis protein G</fullName>
    </submittedName>
</protein>
<dbReference type="InterPro" id="IPR014438">
    <property type="entry name" value="Glucan_biosyn_MdoG/MdoD"/>
</dbReference>
<dbReference type="Pfam" id="PF04349">
    <property type="entry name" value="MdoG"/>
    <property type="match status" value="2"/>
</dbReference>
<dbReference type="Proteomes" id="UP000609651">
    <property type="component" value="Unassembled WGS sequence"/>
</dbReference>
<proteinExistence type="predicted"/>
<gene>
    <name evidence="4" type="primary">mdoG</name>
    <name evidence="4" type="ORF">LzC2_27840</name>
</gene>
<keyword evidence="5" id="KW-1185">Reference proteome</keyword>
<dbReference type="Gene3D" id="2.70.98.10">
    <property type="match status" value="1"/>
</dbReference>
<evidence type="ECO:0000313" key="5">
    <source>
        <dbReference type="Proteomes" id="UP000609651"/>
    </source>
</evidence>
<feature type="domain" description="Glucan biosynthesis periplasmic MdoG C-terminal" evidence="3">
    <location>
        <begin position="393"/>
        <end position="526"/>
    </location>
</feature>
<accession>A0ABX1VF17</accession>
<reference evidence="4 5" key="1">
    <citation type="journal article" date="2020" name="Syst. Appl. Microbiol.">
        <title>Alienimonas chondri sp. nov., a novel planctomycete isolated from the biofilm of the red alga Chondrus crispus.</title>
        <authorList>
            <person name="Vitorino I."/>
            <person name="Albuquerque L."/>
            <person name="Wiegand S."/>
            <person name="Kallscheuer N."/>
            <person name="da Costa M.S."/>
            <person name="Lobo-da-Cunha A."/>
            <person name="Jogler C."/>
            <person name="Lage O.M."/>
        </authorList>
    </citation>
    <scope>NUCLEOTIDE SEQUENCE [LARGE SCALE GENOMIC DNA]</scope>
    <source>
        <strain evidence="4 5">LzC2</strain>
    </source>
</reference>
<dbReference type="PANTHER" id="PTHR30504">
    <property type="entry name" value="GLUCANS BIOSYNTHESIS PROTEIN"/>
    <property type="match status" value="1"/>
</dbReference>
<dbReference type="PANTHER" id="PTHR30504:SF2">
    <property type="entry name" value="GLUCANS BIOSYNTHESIS PROTEIN G"/>
    <property type="match status" value="1"/>
</dbReference>
<evidence type="ECO:0000256" key="1">
    <source>
        <dbReference type="ARBA" id="ARBA00004418"/>
    </source>
</evidence>
<dbReference type="SUPFAM" id="SSF74650">
    <property type="entry name" value="Galactose mutarotase-like"/>
    <property type="match status" value="1"/>
</dbReference>
<feature type="domain" description="Glucan biosynthesis periplasmic MdoG C-terminal" evidence="3">
    <location>
        <begin position="41"/>
        <end position="374"/>
    </location>
</feature>
<dbReference type="InterPro" id="IPR014718">
    <property type="entry name" value="GH-type_carb-bd"/>
</dbReference>
<comment type="caution">
    <text evidence="4">The sequence shown here is derived from an EMBL/GenBank/DDBJ whole genome shotgun (WGS) entry which is preliminary data.</text>
</comment>
<dbReference type="InterPro" id="IPR011013">
    <property type="entry name" value="Gal_mutarotase_sf_dom"/>
</dbReference>
<sequence>MAILALSFAPAWGQDGAADASPTETPALIPWFPGTAHGQTFSEGSVTALAEHLASKPFVPDPPVPQELIDLDYDAYRKIAWKPEMSLWRYLDAPIQAELMHRGDILRNKVQINTVQDGKVVTLAFNRDLFEYRGEVVGLPVDAGVDYAGMKLLGSLPGQEYLQEFFAFAGASYFRGISAGQVYGLSSRALAIDIGTPRVEEFPIVRALWLQRPEVDAKTARVWAILDSHAVAGAYRFDITPGDPTTCEVRATLFFRHVPTKVAVAPASSMFLWGDGFENLKQDDRPEVHDSDGLLVHAGEEAADKPTGPTEWTFRALGQQSYPSVSGNGFGSIRGFGLLQRDRDPARYADPETRYEDRPSLWCTPLPLDPYGTGPGAAGFNGTEDPNWDAVPNVWAGGTVELLEYPTDFEGFDNIAAWWVPTVKPTVGEPFPMAYTLTFLSGDPPEHALGKAAAWTRSVDPDDPESTRLTVDFVGVPEDVATTLRVSTRGGPHSDTATTPMADGTIRVTLSVKPDGDGPVTVEVTLFPKSSGQRGESPSADDDPEGVQSAPPGELSSGPLSETWRFLCPPRL</sequence>
<evidence type="ECO:0000313" key="4">
    <source>
        <dbReference type="EMBL" id="NNJ26694.1"/>
    </source>
</evidence>
<dbReference type="InterPro" id="IPR007444">
    <property type="entry name" value="Glucan_biosyn_MdoG_C"/>
</dbReference>
<evidence type="ECO:0000256" key="2">
    <source>
        <dbReference type="SAM" id="MobiDB-lite"/>
    </source>
</evidence>
<evidence type="ECO:0000259" key="3">
    <source>
        <dbReference type="Pfam" id="PF04349"/>
    </source>
</evidence>
<dbReference type="RefSeq" id="WP_171187943.1">
    <property type="nucleotide sequence ID" value="NZ_WTPX01000092.1"/>
</dbReference>
<organism evidence="4 5">
    <name type="scientific">Alienimonas chondri</name>
    <dbReference type="NCBI Taxonomy" id="2681879"/>
    <lineage>
        <taxon>Bacteria</taxon>
        <taxon>Pseudomonadati</taxon>
        <taxon>Planctomycetota</taxon>
        <taxon>Planctomycetia</taxon>
        <taxon>Planctomycetales</taxon>
        <taxon>Planctomycetaceae</taxon>
        <taxon>Alienimonas</taxon>
    </lineage>
</organism>
<dbReference type="EMBL" id="WTPX01000092">
    <property type="protein sequence ID" value="NNJ26694.1"/>
    <property type="molecule type" value="Genomic_DNA"/>
</dbReference>
<feature type="region of interest" description="Disordered" evidence="2">
    <location>
        <begin position="512"/>
        <end position="572"/>
    </location>
</feature>
<name>A0ABX1VF17_9PLAN</name>
<comment type="subcellular location">
    <subcellularLocation>
        <location evidence="1">Periplasm</location>
    </subcellularLocation>
</comment>